<evidence type="ECO:0000259" key="4">
    <source>
        <dbReference type="Pfam" id="PF08621"/>
    </source>
</evidence>
<gene>
    <name evidence="5" type="ORF">ABVK25_001907</name>
</gene>
<dbReference type="Pfam" id="PF08621">
    <property type="entry name" value="RPAP1_N"/>
    <property type="match status" value="1"/>
</dbReference>
<evidence type="ECO:0000313" key="5">
    <source>
        <dbReference type="EMBL" id="KAL2057523.1"/>
    </source>
</evidence>
<sequence length="452" mass="50545">MMAMRGQRFNIDLDSAEESNHVQPPRSTQATGLNLGLFGDIQERVSAPDAKPPSPPKNKSSETGFPTHKIRTESSRFKRKRETHELNQDRLKHDQVDKSNRNRFRGDELDTGEGFGGRDESIDQENKQRLAQMTEEGIEEARRELMSGLSPSLIEKLLKKANIDDDQRESNSQRFEETPQVPRAPVKEVNFENSNPSLQPVKKNQGSSRTFYPDDPPLHPPSDLRPATSQECLPPIPDIHFPQPPRPPDLNPSDPDFLSVLHSNYFPSLPADPSTLAWMTPVDPKAEAESAYAPSQLSLTPSALRFDFRGHLLPPRLSSQIPISKGLHHHGHAPSSAGYTIPELAHLARSTYPAQRCIAYQTLGRILYRLGRGDFGQEGDDLCEGLWQLVDEGKVLENLVMAAGKGEGGNRTVWVTATDAVWLWRKGGGRKWQGEVTKGDRLFSNLQGYYDL</sequence>
<feature type="domain" description="RPAP1 N-terminal" evidence="4">
    <location>
        <begin position="120"/>
        <end position="164"/>
    </location>
</feature>
<feature type="compositionally biased region" description="Pro residues" evidence="2">
    <location>
        <begin position="234"/>
        <end position="250"/>
    </location>
</feature>
<feature type="region of interest" description="Disordered" evidence="2">
    <location>
        <begin position="1"/>
        <end position="134"/>
    </location>
</feature>
<comment type="caution">
    <text evidence="5">The sequence shown here is derived from an EMBL/GenBank/DDBJ whole genome shotgun (WGS) entry which is preliminary data.</text>
</comment>
<dbReference type="PANTHER" id="PTHR21483">
    <property type="entry name" value="RNA POLYMERASE II-ASSOCIATED PROTEIN 1"/>
    <property type="match status" value="1"/>
</dbReference>
<dbReference type="EMBL" id="JBHFEH010000004">
    <property type="protein sequence ID" value="KAL2057523.1"/>
    <property type="molecule type" value="Genomic_DNA"/>
</dbReference>
<dbReference type="Pfam" id="PF08620">
    <property type="entry name" value="RPAP1_C"/>
    <property type="match status" value="1"/>
</dbReference>
<comment type="similarity">
    <text evidence="1">Belongs to the RPAP1 family.</text>
</comment>
<evidence type="ECO:0000313" key="6">
    <source>
        <dbReference type="Proteomes" id="UP001590951"/>
    </source>
</evidence>
<evidence type="ECO:0000256" key="1">
    <source>
        <dbReference type="ARBA" id="ARBA00009953"/>
    </source>
</evidence>
<feature type="compositionally biased region" description="Basic and acidic residues" evidence="2">
    <location>
        <begin position="70"/>
        <end position="108"/>
    </location>
</feature>
<feature type="compositionally biased region" description="Basic and acidic residues" evidence="2">
    <location>
        <begin position="164"/>
        <end position="177"/>
    </location>
</feature>
<dbReference type="PANTHER" id="PTHR21483:SF18">
    <property type="entry name" value="RNA POLYMERASE II-ASSOCIATED PROTEIN 1"/>
    <property type="match status" value="1"/>
</dbReference>
<feature type="region of interest" description="Disordered" evidence="2">
    <location>
        <begin position="164"/>
        <end position="255"/>
    </location>
</feature>
<evidence type="ECO:0000259" key="3">
    <source>
        <dbReference type="Pfam" id="PF08620"/>
    </source>
</evidence>
<protein>
    <submittedName>
        <fullName evidence="5">Uncharacterized protein</fullName>
    </submittedName>
</protein>
<reference evidence="5 6" key="1">
    <citation type="submission" date="2024-09" db="EMBL/GenBank/DDBJ databases">
        <title>Rethinking Asexuality: The Enigmatic Case of Functional Sexual Genes in Lepraria (Stereocaulaceae).</title>
        <authorList>
            <person name="Doellman M."/>
            <person name="Sun Y."/>
            <person name="Barcenas-Pena A."/>
            <person name="Lumbsch H.T."/>
            <person name="Grewe F."/>
        </authorList>
    </citation>
    <scope>NUCLEOTIDE SEQUENCE [LARGE SCALE GENOMIC DNA]</scope>
    <source>
        <strain evidence="5 6">Grewe 0041</strain>
    </source>
</reference>
<feature type="compositionally biased region" description="Polar residues" evidence="2">
    <location>
        <begin position="21"/>
        <end position="32"/>
    </location>
</feature>
<feature type="compositionally biased region" description="Basic and acidic residues" evidence="2">
    <location>
        <begin position="116"/>
        <end position="128"/>
    </location>
</feature>
<dbReference type="InterPro" id="IPR039913">
    <property type="entry name" value="RPAP1/Rba50"/>
</dbReference>
<dbReference type="InterPro" id="IPR013930">
    <property type="entry name" value="RPAP1_N"/>
</dbReference>
<feature type="compositionally biased region" description="Polar residues" evidence="2">
    <location>
        <begin position="191"/>
        <end position="210"/>
    </location>
</feature>
<proteinExistence type="inferred from homology"/>
<organism evidence="5 6">
    <name type="scientific">Lepraria finkii</name>
    <dbReference type="NCBI Taxonomy" id="1340010"/>
    <lineage>
        <taxon>Eukaryota</taxon>
        <taxon>Fungi</taxon>
        <taxon>Dikarya</taxon>
        <taxon>Ascomycota</taxon>
        <taxon>Pezizomycotina</taxon>
        <taxon>Lecanoromycetes</taxon>
        <taxon>OSLEUM clade</taxon>
        <taxon>Lecanoromycetidae</taxon>
        <taxon>Lecanorales</taxon>
        <taxon>Lecanorineae</taxon>
        <taxon>Stereocaulaceae</taxon>
        <taxon>Lepraria</taxon>
    </lineage>
</organism>
<name>A0ABR4BI71_9LECA</name>
<dbReference type="Proteomes" id="UP001590951">
    <property type="component" value="Unassembled WGS sequence"/>
</dbReference>
<accession>A0ABR4BI71</accession>
<feature type="domain" description="RPAP1 C-terminal" evidence="3">
    <location>
        <begin position="304"/>
        <end position="370"/>
    </location>
</feature>
<evidence type="ECO:0000256" key="2">
    <source>
        <dbReference type="SAM" id="MobiDB-lite"/>
    </source>
</evidence>
<dbReference type="InterPro" id="IPR013929">
    <property type="entry name" value="RPAP1_C"/>
</dbReference>
<keyword evidence="6" id="KW-1185">Reference proteome</keyword>